<protein>
    <submittedName>
        <fullName evidence="2">Uncharacterized protein</fullName>
    </submittedName>
</protein>
<proteinExistence type="predicted"/>
<accession>A0A6I4IJJ9</accession>
<evidence type="ECO:0000313" key="2">
    <source>
        <dbReference type="EMBL" id="MVO09754.1"/>
    </source>
</evidence>
<comment type="caution">
    <text evidence="2">The sequence shown here is derived from an EMBL/GenBank/DDBJ whole genome shotgun (WGS) entry which is preliminary data.</text>
</comment>
<sequence>MFKKPTQKTVVGQATKIGAGVIGAKLSDGVAAVMPESTNSYKKGAIAVAALVGAACIDTKTTAGEVAQAALVGMAIKQGSDAVTDLLVPAIDAQDNSKTTGKFINAVVGHNAETIVQPAPVSAKMLNSSYSWNQGTTPLERAEPVTLPSRAPLGV</sequence>
<evidence type="ECO:0000256" key="1">
    <source>
        <dbReference type="SAM" id="MobiDB-lite"/>
    </source>
</evidence>
<dbReference type="RefSeq" id="WP_140998133.1">
    <property type="nucleotide sequence ID" value="NZ_VDCZ01000008.1"/>
</dbReference>
<dbReference type="EMBL" id="WQLW01000008">
    <property type="protein sequence ID" value="MVO09754.1"/>
    <property type="molecule type" value="Genomic_DNA"/>
</dbReference>
<organism evidence="2 3">
    <name type="scientific">Flavobacterium profundi</name>
    <dbReference type="NCBI Taxonomy" id="1774945"/>
    <lineage>
        <taxon>Bacteria</taxon>
        <taxon>Pseudomonadati</taxon>
        <taxon>Bacteroidota</taxon>
        <taxon>Flavobacteriia</taxon>
        <taxon>Flavobacteriales</taxon>
        <taxon>Flavobacteriaceae</taxon>
        <taxon>Flavobacterium</taxon>
    </lineage>
</organism>
<reference evidence="3" key="1">
    <citation type="submission" date="2019-05" db="EMBL/GenBank/DDBJ databases">
        <title>Flavobacterium profundi sp. nov., isolated from a deep-sea seamount.</title>
        <authorList>
            <person name="Zhang D.-C."/>
        </authorList>
    </citation>
    <scope>NUCLEOTIDE SEQUENCE [LARGE SCALE GENOMIC DNA]</scope>
    <source>
        <strain evidence="3">TP390</strain>
    </source>
</reference>
<keyword evidence="3" id="KW-1185">Reference proteome</keyword>
<dbReference type="OrthoDB" id="1366835at2"/>
<feature type="region of interest" description="Disordered" evidence="1">
    <location>
        <begin position="134"/>
        <end position="155"/>
    </location>
</feature>
<dbReference type="Proteomes" id="UP000431264">
    <property type="component" value="Unassembled WGS sequence"/>
</dbReference>
<name>A0A6I4IJJ9_9FLAO</name>
<dbReference type="AlphaFoldDB" id="A0A6I4IJJ9"/>
<evidence type="ECO:0000313" key="3">
    <source>
        <dbReference type="Proteomes" id="UP000431264"/>
    </source>
</evidence>
<gene>
    <name evidence="2" type="ORF">GOQ30_11350</name>
</gene>